<gene>
    <name evidence="2" type="ORF">QR685DRAFT_567579</name>
</gene>
<organism evidence="2 3">
    <name type="scientific">Neurospora intermedia</name>
    <dbReference type="NCBI Taxonomy" id="5142"/>
    <lineage>
        <taxon>Eukaryota</taxon>
        <taxon>Fungi</taxon>
        <taxon>Dikarya</taxon>
        <taxon>Ascomycota</taxon>
        <taxon>Pezizomycotina</taxon>
        <taxon>Sordariomycetes</taxon>
        <taxon>Sordariomycetidae</taxon>
        <taxon>Sordariales</taxon>
        <taxon>Sordariaceae</taxon>
        <taxon>Neurospora</taxon>
    </lineage>
</organism>
<reference evidence="2 3" key="1">
    <citation type="submission" date="2023-09" db="EMBL/GenBank/DDBJ databases">
        <title>Multi-omics analysis of a traditional fermented food reveals byproduct-associated fungal strains for waste-to-food upcycling.</title>
        <authorList>
            <consortium name="Lawrence Berkeley National Laboratory"/>
            <person name="Rekdal V.M."/>
            <person name="Villalobos-Escobedo J.M."/>
            <person name="Rodriguez-Valeron N."/>
            <person name="Garcia M.O."/>
            <person name="Vasquez D.P."/>
            <person name="Damayanti I."/>
            <person name="Sorensen P.M."/>
            <person name="Baidoo E.E."/>
            <person name="De Carvalho A.C."/>
            <person name="Riley R."/>
            <person name="Lipzen A."/>
            <person name="He G."/>
            <person name="Yan M."/>
            <person name="Haridas S."/>
            <person name="Daum C."/>
            <person name="Yoshinaga Y."/>
            <person name="Ng V."/>
            <person name="Grigoriev I.V."/>
            <person name="Munk R."/>
            <person name="Nuraida L."/>
            <person name="Wijaya C.H."/>
            <person name="Morales P.-C."/>
            <person name="Keasling J.D."/>
        </authorList>
    </citation>
    <scope>NUCLEOTIDE SEQUENCE [LARGE SCALE GENOMIC DNA]</scope>
    <source>
        <strain evidence="2 3">FGSC 2613</strain>
    </source>
</reference>
<feature type="region of interest" description="Disordered" evidence="1">
    <location>
        <begin position="52"/>
        <end position="72"/>
    </location>
</feature>
<evidence type="ECO:0000313" key="3">
    <source>
        <dbReference type="Proteomes" id="UP001451303"/>
    </source>
</evidence>
<evidence type="ECO:0000256" key="1">
    <source>
        <dbReference type="SAM" id="MobiDB-lite"/>
    </source>
</evidence>
<comment type="caution">
    <text evidence="2">The sequence shown here is derived from an EMBL/GenBank/DDBJ whole genome shotgun (WGS) entry which is preliminary data.</text>
</comment>
<sequence>MSVKLSRRGVLHWPFILTSSVDGEVTLALELWRFLSLKPEVPLLRPHPLSVAPPGTQEFQGPANSRNCEGTDARRGTYSKVGLNAVTWVAWMTRIQSAF</sequence>
<feature type="compositionally biased region" description="Polar residues" evidence="1">
    <location>
        <begin position="57"/>
        <end position="68"/>
    </location>
</feature>
<evidence type="ECO:0000313" key="2">
    <source>
        <dbReference type="EMBL" id="KAL0474666.1"/>
    </source>
</evidence>
<accession>A0ABR3DS42</accession>
<dbReference type="EMBL" id="JAVLET010000001">
    <property type="protein sequence ID" value="KAL0474666.1"/>
    <property type="molecule type" value="Genomic_DNA"/>
</dbReference>
<proteinExistence type="predicted"/>
<protein>
    <submittedName>
        <fullName evidence="2">Uncharacterized protein</fullName>
    </submittedName>
</protein>
<name>A0ABR3DS42_NEUIN</name>
<dbReference type="Proteomes" id="UP001451303">
    <property type="component" value="Unassembled WGS sequence"/>
</dbReference>
<keyword evidence="3" id="KW-1185">Reference proteome</keyword>